<name>A0AAE9W7I3_9SCHI</name>
<evidence type="ECO:0000313" key="2">
    <source>
        <dbReference type="EMBL" id="WBW71347.1"/>
    </source>
</evidence>
<keyword evidence="2" id="KW-0489">Methyltransferase</keyword>
<dbReference type="PANTHER" id="PTHR12773:SF0">
    <property type="entry name" value="MULTIFUNCTIONAL METHYLTRANSFERASE SUBUNIT TRM112-LIKE PROTEIN"/>
    <property type="match status" value="1"/>
</dbReference>
<dbReference type="GeneID" id="80873891"/>
<keyword evidence="3" id="KW-1185">Reference proteome</keyword>
<dbReference type="GO" id="GO:0030488">
    <property type="term" value="P:tRNA methylation"/>
    <property type="evidence" value="ECO:0007669"/>
    <property type="project" value="TreeGrafter"/>
</dbReference>
<gene>
    <name evidence="2" type="primary">trm112</name>
    <name evidence="2" type="ORF">SOMG_00408</name>
</gene>
<dbReference type="SUPFAM" id="SSF158997">
    <property type="entry name" value="Trm112p-like"/>
    <property type="match status" value="1"/>
</dbReference>
<evidence type="ECO:0000313" key="3">
    <source>
        <dbReference type="Proteomes" id="UP001212411"/>
    </source>
</evidence>
<dbReference type="InterPro" id="IPR005651">
    <property type="entry name" value="Trm112-like"/>
</dbReference>
<dbReference type="Pfam" id="PF03966">
    <property type="entry name" value="Trm112p"/>
    <property type="match status" value="1"/>
</dbReference>
<protein>
    <submittedName>
        <fullName evidence="2">ERF1 methyltransferase complex and tRNA (M2G10) methyltransferase complex regulatory subunit Trm112</fullName>
    </submittedName>
</protein>
<dbReference type="RefSeq" id="XP_056035590.1">
    <property type="nucleotide sequence ID" value="XM_056179202.1"/>
</dbReference>
<dbReference type="PANTHER" id="PTHR12773">
    <property type="entry name" value="UPF0315 PROTEIN-RELATED"/>
    <property type="match status" value="1"/>
</dbReference>
<dbReference type="EMBL" id="CP115611">
    <property type="protein sequence ID" value="WBW71347.1"/>
    <property type="molecule type" value="Genomic_DNA"/>
</dbReference>
<accession>A0AAE9W7I3</accession>
<evidence type="ECO:0000256" key="1">
    <source>
        <dbReference type="ARBA" id="ARBA00007980"/>
    </source>
</evidence>
<dbReference type="KEGG" id="som:SOMG_00408"/>
<comment type="similarity">
    <text evidence="1">Belongs to the TRM112 family.</text>
</comment>
<organism evidence="2 3">
    <name type="scientific">Schizosaccharomyces osmophilus</name>
    <dbReference type="NCBI Taxonomy" id="2545709"/>
    <lineage>
        <taxon>Eukaryota</taxon>
        <taxon>Fungi</taxon>
        <taxon>Dikarya</taxon>
        <taxon>Ascomycota</taxon>
        <taxon>Taphrinomycotina</taxon>
        <taxon>Schizosaccharomycetes</taxon>
        <taxon>Schizosaccharomycetales</taxon>
        <taxon>Schizosaccharomycetaceae</taxon>
        <taxon>Schizosaccharomyces</taxon>
    </lineage>
</organism>
<proteinExistence type="inferred from homology"/>
<dbReference type="GO" id="GO:0046982">
    <property type="term" value="F:protein heterodimerization activity"/>
    <property type="evidence" value="ECO:0007669"/>
    <property type="project" value="InterPro"/>
</dbReference>
<reference evidence="2 3" key="1">
    <citation type="journal article" date="2023" name="G3 (Bethesda)">
        <title>A high-quality reference genome for the fission yeast Schizosaccharomyces osmophilus.</title>
        <authorList>
            <person name="Jia G.S."/>
            <person name="Zhang W.C."/>
            <person name="Liang Y."/>
            <person name="Liu X.H."/>
            <person name="Rhind N."/>
            <person name="Pidoux A."/>
            <person name="Brysch-Herzberg M."/>
            <person name="Du L.L."/>
        </authorList>
    </citation>
    <scope>NUCLEOTIDE SEQUENCE [LARGE SCALE GENOMIC DNA]</scope>
    <source>
        <strain evidence="2 3">CBS 15793</strain>
    </source>
</reference>
<dbReference type="Gene3D" id="2.20.25.10">
    <property type="match status" value="1"/>
</dbReference>
<dbReference type="Proteomes" id="UP001212411">
    <property type="component" value="Chromosome 1"/>
</dbReference>
<dbReference type="GO" id="GO:0008168">
    <property type="term" value="F:methyltransferase activity"/>
    <property type="evidence" value="ECO:0007669"/>
    <property type="project" value="UniProtKB-KW"/>
</dbReference>
<dbReference type="GO" id="GO:0070476">
    <property type="term" value="P:rRNA (guanine-N7)-methylation"/>
    <property type="evidence" value="ECO:0007669"/>
    <property type="project" value="TreeGrafter"/>
</dbReference>
<sequence length="126" mass="14125">MKLLTVNFLTCSNKGCSSTAEAFPLKIEDAKLAIQQMELKPEFLRNIVSRIDWDALLISTRQLGNNSLPEEKPELTEESDEVLLKSLHNVLLETEITEAKMTCGNCGHTYPVFEGIPNMLLSETEI</sequence>
<dbReference type="AlphaFoldDB" id="A0AAE9W7I3"/>
<keyword evidence="2" id="KW-0808">Transferase</keyword>
<dbReference type="InterPro" id="IPR039127">
    <property type="entry name" value="Trm112"/>
</dbReference>